<organism evidence="2 3">
    <name type="scientific">Streptomyces albus</name>
    <dbReference type="NCBI Taxonomy" id="1888"/>
    <lineage>
        <taxon>Bacteria</taxon>
        <taxon>Bacillati</taxon>
        <taxon>Actinomycetota</taxon>
        <taxon>Actinomycetes</taxon>
        <taxon>Kitasatosporales</taxon>
        <taxon>Streptomycetaceae</taxon>
        <taxon>Streptomyces</taxon>
    </lineage>
</organism>
<gene>
    <name evidence="2" type="ORF">D8771_07680</name>
</gene>
<dbReference type="GeneID" id="75179763"/>
<feature type="region of interest" description="Disordered" evidence="1">
    <location>
        <begin position="545"/>
        <end position="584"/>
    </location>
</feature>
<comment type="caution">
    <text evidence="2">The sequence shown here is derived from an EMBL/GenBank/DDBJ whole genome shotgun (WGS) entry which is preliminary data.</text>
</comment>
<name>A0A8H1QUF7_9ACTN</name>
<feature type="compositionally biased region" description="Acidic residues" evidence="1">
    <location>
        <begin position="551"/>
        <end position="567"/>
    </location>
</feature>
<dbReference type="Proteomes" id="UP000298111">
    <property type="component" value="Unassembled WGS sequence"/>
</dbReference>
<dbReference type="RefSeq" id="WP_135566792.1">
    <property type="nucleotide sequence ID" value="NZ_CP103060.1"/>
</dbReference>
<protein>
    <recommendedName>
        <fullName evidence="4">Phospholipase D-like domain-containing protein</fullName>
    </recommendedName>
</protein>
<sequence>MSAARHTRFASPYSLLSEWAERADKQALHEVLLLGFTIDLPFLERFAIPAARGLGARTAVIGDAAQGLYDPVDVRMAGRDYLHGLARCRGAFHPKVVLLLGEHACRLAVGSGNPTLSGWGANDELWTVVETEDGVSHPLLADLAHWLRKLPDVVGMARWTADHLRELAKLLCERHAHASACPDSGPRLVHNLHRSLLDQLPSGPVDEVRAYAPFIDPEARALRALVDRMSPGKVTLGLQPRWSSYDAETVKNALDGRSVRIRLLEETRMRHGKFIEWRTGERRHALTGSPNLTRAALCESTEGGGNCELAVLSADTLPLLPEEGPSTALADLKGRTLRSHPAGDGRALVLLGAKTDSEGLHVLLACGEPASVLISTSPEGAPGSWTEAGSVPPGRTEFSFPTPDVPGAAVRATCVRPDGSSVESSVVFVYSPVQCARRSTHDGGPRLRYDYTAQALFTDERAARRFEADLLRLREFAADRSASRPSPATEGAAHAAVTSDVDRWDAYLADCRRMLGLPLTELALGSVQMDLPQAPATGWTVSAVTSTATAGEDEDDAAEAEGEDPVEAEAPRVPGVPPDQRPRCRSWARRWADTLVEPERLVEPGTRDDSGTAAAPRRAQPLPIRLLVAGLYVQLLAARVWDDDDHSWREDLSGLLDALAFGDGPGDGAAGREAPPETGRRVDAVAAVLMTLLSQDATFTGGGEHDVLAARAWRKHKHMIARADPAEAKDLMLPPEQALARVASWSEVERLVALAEEDDPHAEAIEELSKAGWSVTYKDGIWEVTGSFGNPVPVVARAADRLGRHHTGGVLVRATGRKRWAFAAWAGPGLVLLNPPARAWRTYEVRAPATPESRFAGGDLSAVPGLVGAPSPLRSGPPDALRTVLAEAGLTYPELIRRLFEDVP</sequence>
<evidence type="ECO:0000313" key="3">
    <source>
        <dbReference type="Proteomes" id="UP000298111"/>
    </source>
</evidence>
<evidence type="ECO:0008006" key="4">
    <source>
        <dbReference type="Google" id="ProtNLM"/>
    </source>
</evidence>
<dbReference type="EMBL" id="RCIY01000040">
    <property type="protein sequence ID" value="TGG86252.1"/>
    <property type="molecule type" value="Genomic_DNA"/>
</dbReference>
<reference evidence="2 3" key="1">
    <citation type="submission" date="2018-10" db="EMBL/GenBank/DDBJ databases">
        <title>Isolation of pseudouridimycin from Streptomyces albus DSM 40763.</title>
        <authorList>
            <person name="Rosenqvist P."/>
            <person name="Metsae-Ketelae M."/>
            <person name="Virta P."/>
        </authorList>
    </citation>
    <scope>NUCLEOTIDE SEQUENCE [LARGE SCALE GENOMIC DNA]</scope>
    <source>
        <strain evidence="2 3">DSM 40763</strain>
    </source>
</reference>
<proteinExistence type="predicted"/>
<dbReference type="AlphaFoldDB" id="A0A8H1QUF7"/>
<accession>A0A8H1QUF7</accession>
<evidence type="ECO:0000313" key="2">
    <source>
        <dbReference type="EMBL" id="TGG86252.1"/>
    </source>
</evidence>
<evidence type="ECO:0000256" key="1">
    <source>
        <dbReference type="SAM" id="MobiDB-lite"/>
    </source>
</evidence>
<dbReference type="Gene3D" id="3.30.870.10">
    <property type="entry name" value="Endonuclease Chain A"/>
    <property type="match status" value="1"/>
</dbReference>